<dbReference type="EMBL" id="JBHTCQ010000001">
    <property type="protein sequence ID" value="MFC7403788.1"/>
    <property type="molecule type" value="Genomic_DNA"/>
</dbReference>
<evidence type="ECO:0008006" key="4">
    <source>
        <dbReference type="Google" id="ProtNLM"/>
    </source>
</evidence>
<keyword evidence="3" id="KW-1185">Reference proteome</keyword>
<organism evidence="2 3">
    <name type="scientific">Georgenia alba</name>
    <dbReference type="NCBI Taxonomy" id="2233858"/>
    <lineage>
        <taxon>Bacteria</taxon>
        <taxon>Bacillati</taxon>
        <taxon>Actinomycetota</taxon>
        <taxon>Actinomycetes</taxon>
        <taxon>Micrococcales</taxon>
        <taxon>Bogoriellaceae</taxon>
        <taxon>Georgenia</taxon>
    </lineage>
</organism>
<dbReference type="Proteomes" id="UP001596455">
    <property type="component" value="Unassembled WGS sequence"/>
</dbReference>
<dbReference type="PANTHER" id="PTHR36974:SF1">
    <property type="entry name" value="DOXX FAMILY MEMBRANE PROTEIN"/>
    <property type="match status" value="1"/>
</dbReference>
<dbReference type="RefSeq" id="WP_382390581.1">
    <property type="nucleotide sequence ID" value="NZ_JBHTCQ010000001.1"/>
</dbReference>
<evidence type="ECO:0000313" key="3">
    <source>
        <dbReference type="Proteomes" id="UP001596455"/>
    </source>
</evidence>
<name>A0ABW2Q2Q6_9MICO</name>
<evidence type="ECO:0000313" key="2">
    <source>
        <dbReference type="EMBL" id="MFC7403788.1"/>
    </source>
</evidence>
<gene>
    <name evidence="2" type="ORF">ACFQQL_01600</name>
</gene>
<reference evidence="3" key="1">
    <citation type="journal article" date="2019" name="Int. J. Syst. Evol. Microbiol.">
        <title>The Global Catalogue of Microorganisms (GCM) 10K type strain sequencing project: providing services to taxonomists for standard genome sequencing and annotation.</title>
        <authorList>
            <consortium name="The Broad Institute Genomics Platform"/>
            <consortium name="The Broad Institute Genome Sequencing Center for Infectious Disease"/>
            <person name="Wu L."/>
            <person name="Ma J."/>
        </authorList>
    </citation>
    <scope>NUCLEOTIDE SEQUENCE [LARGE SCALE GENOMIC DNA]</scope>
    <source>
        <strain evidence="3">JCM 1490</strain>
    </source>
</reference>
<proteinExistence type="predicted"/>
<keyword evidence="1" id="KW-0812">Transmembrane</keyword>
<dbReference type="PANTHER" id="PTHR36974">
    <property type="entry name" value="MEMBRANE PROTEIN-RELATED"/>
    <property type="match status" value="1"/>
</dbReference>
<sequence length="121" mass="12388">MHEIASVVLAIFLLVAGVVHGVAPARVQSLVPEWWPAKRATVYLSGLAELVLGVGLLVASTRATAGLLAAVLFVAYAGVHADDARHARTATTRFGSPLGVTGRVLANLGYAAWAGYVAVGG</sequence>
<evidence type="ECO:0000256" key="1">
    <source>
        <dbReference type="SAM" id="Phobius"/>
    </source>
</evidence>
<keyword evidence="1" id="KW-0472">Membrane</keyword>
<accession>A0ABW2Q2Q6</accession>
<feature type="transmembrane region" description="Helical" evidence="1">
    <location>
        <begin position="51"/>
        <end position="79"/>
    </location>
</feature>
<keyword evidence="1" id="KW-1133">Transmembrane helix</keyword>
<comment type="caution">
    <text evidence="2">The sequence shown here is derived from an EMBL/GenBank/DDBJ whole genome shotgun (WGS) entry which is preliminary data.</text>
</comment>
<protein>
    <recommendedName>
        <fullName evidence="4">DoxX family membrane protein</fullName>
    </recommendedName>
</protein>